<dbReference type="InterPro" id="IPR022742">
    <property type="entry name" value="Hydrolase_4"/>
</dbReference>
<dbReference type="RefSeq" id="WP_270072263.1">
    <property type="nucleotide sequence ID" value="NZ_JAJAQC010000016.1"/>
</dbReference>
<name>A0A9X3NQN3_9ACTN</name>
<accession>A0A9X3NQN3</accession>
<dbReference type="EMBL" id="JAJAQC010000016">
    <property type="protein sequence ID" value="MDA0564995.1"/>
    <property type="molecule type" value="Genomic_DNA"/>
</dbReference>
<keyword evidence="5" id="KW-1185">Reference proteome</keyword>
<dbReference type="Proteomes" id="UP001140076">
    <property type="component" value="Unassembled WGS sequence"/>
</dbReference>
<organism evidence="4 5">
    <name type="scientific">Streptomonospora mangrovi</name>
    <dbReference type="NCBI Taxonomy" id="2883123"/>
    <lineage>
        <taxon>Bacteria</taxon>
        <taxon>Bacillati</taxon>
        <taxon>Actinomycetota</taxon>
        <taxon>Actinomycetes</taxon>
        <taxon>Streptosporangiales</taxon>
        <taxon>Nocardiopsidaceae</taxon>
        <taxon>Streptomonospora</taxon>
    </lineage>
</organism>
<dbReference type="AlphaFoldDB" id="A0A9X3NQN3"/>
<dbReference type="Pfam" id="PF12146">
    <property type="entry name" value="Hydrolase_4"/>
    <property type="match status" value="1"/>
</dbReference>
<proteinExistence type="predicted"/>
<reference evidence="4" key="1">
    <citation type="submission" date="2021-10" db="EMBL/GenBank/DDBJ databases">
        <title>Streptomonospora sp. nov., isolated from mangrove soil.</title>
        <authorList>
            <person name="Chen X."/>
            <person name="Ge X."/>
            <person name="Liu W."/>
        </authorList>
    </citation>
    <scope>NUCLEOTIDE SEQUENCE</scope>
    <source>
        <strain evidence="4">S1-112</strain>
    </source>
</reference>
<sequence>MPLVPLPRPARAARALAALAAVPLLLLLGTACSPETEPNPIASAPGVRPAERDITFTSGPDTLHGTFALPPEAGEGLPAALIVSGSGPTDRDGDNPARPDAGTNENLARVLADAGVASLRYDKFGSGDTGTASRGPDAPVDYDVFADEVAAAYAFMAEQPEVDPERLVVIGHSEGALFALRAHELAGATPPAALVLAAPPGRRYLDVLDRQVTEQVRQAEAAGSLGFTEADQMLSDTRYAIASVRDGEVPDLDPGSPLGGVLEPRTAPFLRTADAMDPVDLAREVPGDIPVLVLWGTADSQIPDTDVDRLMTGLPRAERVDLEGADHVLRMYDDAPGAPVLDAQRRFSPDVAPALVGFLEESVGL</sequence>
<dbReference type="SUPFAM" id="SSF53474">
    <property type="entry name" value="alpha/beta-Hydrolases"/>
    <property type="match status" value="1"/>
</dbReference>
<evidence type="ECO:0000313" key="4">
    <source>
        <dbReference type="EMBL" id="MDA0564995.1"/>
    </source>
</evidence>
<feature type="chain" id="PRO_5040870051" evidence="2">
    <location>
        <begin position="21"/>
        <end position="365"/>
    </location>
</feature>
<dbReference type="Gene3D" id="3.40.50.1820">
    <property type="entry name" value="alpha/beta hydrolase"/>
    <property type="match status" value="1"/>
</dbReference>
<comment type="caution">
    <text evidence="4">The sequence shown here is derived from an EMBL/GenBank/DDBJ whole genome shotgun (WGS) entry which is preliminary data.</text>
</comment>
<evidence type="ECO:0000256" key="2">
    <source>
        <dbReference type="SAM" id="SignalP"/>
    </source>
</evidence>
<gene>
    <name evidence="4" type="ORF">LG943_11780</name>
</gene>
<dbReference type="InterPro" id="IPR053145">
    <property type="entry name" value="AB_hydrolase_Est10"/>
</dbReference>
<keyword evidence="2" id="KW-0732">Signal</keyword>
<dbReference type="InterPro" id="IPR029058">
    <property type="entry name" value="AB_hydrolase_fold"/>
</dbReference>
<keyword evidence="4" id="KW-0378">Hydrolase</keyword>
<feature type="signal peptide" evidence="2">
    <location>
        <begin position="1"/>
        <end position="20"/>
    </location>
</feature>
<feature type="domain" description="Serine aminopeptidase S33" evidence="3">
    <location>
        <begin position="102"/>
        <end position="318"/>
    </location>
</feature>
<feature type="region of interest" description="Disordered" evidence="1">
    <location>
        <begin position="37"/>
        <end position="105"/>
    </location>
</feature>
<dbReference type="GO" id="GO:0052689">
    <property type="term" value="F:carboxylic ester hydrolase activity"/>
    <property type="evidence" value="ECO:0007669"/>
    <property type="project" value="TreeGrafter"/>
</dbReference>
<evidence type="ECO:0000313" key="5">
    <source>
        <dbReference type="Proteomes" id="UP001140076"/>
    </source>
</evidence>
<dbReference type="PANTHER" id="PTHR43265:SF1">
    <property type="entry name" value="ESTERASE ESTD"/>
    <property type="match status" value="1"/>
</dbReference>
<protein>
    <submittedName>
        <fullName evidence="4">Alpha/beta fold hydrolase</fullName>
    </submittedName>
</protein>
<dbReference type="PANTHER" id="PTHR43265">
    <property type="entry name" value="ESTERASE ESTD"/>
    <property type="match status" value="1"/>
</dbReference>
<evidence type="ECO:0000259" key="3">
    <source>
        <dbReference type="Pfam" id="PF12146"/>
    </source>
</evidence>
<evidence type="ECO:0000256" key="1">
    <source>
        <dbReference type="SAM" id="MobiDB-lite"/>
    </source>
</evidence>